<organism evidence="10 11">
    <name type="scientific">SAR86 cluster bacterium</name>
    <dbReference type="NCBI Taxonomy" id="2030880"/>
    <lineage>
        <taxon>Bacteria</taxon>
        <taxon>Pseudomonadati</taxon>
        <taxon>Pseudomonadota</taxon>
        <taxon>Gammaproteobacteria</taxon>
        <taxon>SAR86 cluster</taxon>
    </lineage>
</organism>
<dbReference type="InterPro" id="IPR020550">
    <property type="entry name" value="Inositol_monophosphatase_CS"/>
</dbReference>
<dbReference type="EC" id="3.1.3.25" evidence="9"/>
<dbReference type="PANTHER" id="PTHR20854:SF4">
    <property type="entry name" value="INOSITOL-1-MONOPHOSPHATASE-RELATED"/>
    <property type="match status" value="1"/>
</dbReference>
<reference evidence="11" key="1">
    <citation type="submission" date="2017-08" db="EMBL/GenBank/DDBJ databases">
        <title>A dynamic microbial community with high functional redundancy inhabits the cold, oxic subseafloor aquifer.</title>
        <authorList>
            <person name="Tully B.J."/>
            <person name="Wheat C.G."/>
            <person name="Glazer B.T."/>
            <person name="Huber J.A."/>
        </authorList>
    </citation>
    <scope>NUCLEOTIDE SEQUENCE [LARGE SCALE GENOMIC DNA]</scope>
</reference>
<dbReference type="Proteomes" id="UP000218172">
    <property type="component" value="Unassembled WGS sequence"/>
</dbReference>
<keyword evidence="5 9" id="KW-0378">Hydrolase</keyword>
<comment type="cofactor">
    <cofactor evidence="2 8 9">
        <name>Mg(2+)</name>
        <dbReference type="ChEBI" id="CHEBI:18420"/>
    </cofactor>
</comment>
<dbReference type="GO" id="GO:0031564">
    <property type="term" value="P:transcription antitermination"/>
    <property type="evidence" value="ECO:0007669"/>
    <property type="project" value="UniProtKB-KW"/>
</dbReference>
<dbReference type="GO" id="GO:0046854">
    <property type="term" value="P:phosphatidylinositol phosphate biosynthetic process"/>
    <property type="evidence" value="ECO:0007669"/>
    <property type="project" value="InterPro"/>
</dbReference>
<proteinExistence type="inferred from homology"/>
<evidence type="ECO:0000313" key="10">
    <source>
        <dbReference type="EMBL" id="PCH63030.1"/>
    </source>
</evidence>
<dbReference type="Gene3D" id="3.30.540.10">
    <property type="entry name" value="Fructose-1,6-Bisphosphatase, subunit A, domain 1"/>
    <property type="match status" value="1"/>
</dbReference>
<evidence type="ECO:0000256" key="2">
    <source>
        <dbReference type="ARBA" id="ARBA00001946"/>
    </source>
</evidence>
<feature type="binding site" evidence="8">
    <location>
        <position position="99"/>
    </location>
    <ligand>
        <name>Mg(2+)</name>
        <dbReference type="ChEBI" id="CHEBI:18420"/>
        <label>1</label>
        <note>catalytic</note>
    </ligand>
</feature>
<evidence type="ECO:0000256" key="6">
    <source>
        <dbReference type="ARBA" id="ARBA00022814"/>
    </source>
</evidence>
<keyword evidence="6" id="KW-0804">Transcription</keyword>
<dbReference type="EMBL" id="NVQR01000028">
    <property type="protein sequence ID" value="PCH63030.1"/>
    <property type="molecule type" value="Genomic_DNA"/>
</dbReference>
<dbReference type="Pfam" id="PF00459">
    <property type="entry name" value="Inositol_P"/>
    <property type="match status" value="1"/>
</dbReference>
<keyword evidence="7 8" id="KW-0460">Magnesium</keyword>
<feature type="binding site" evidence="8">
    <location>
        <position position="72"/>
    </location>
    <ligand>
        <name>Mg(2+)</name>
        <dbReference type="ChEBI" id="CHEBI:18420"/>
        <label>1</label>
        <note>catalytic</note>
    </ligand>
</feature>
<evidence type="ECO:0000256" key="5">
    <source>
        <dbReference type="ARBA" id="ARBA00022801"/>
    </source>
</evidence>
<dbReference type="PROSITE" id="PS00630">
    <property type="entry name" value="IMP_2"/>
    <property type="match status" value="1"/>
</dbReference>
<dbReference type="InterPro" id="IPR020583">
    <property type="entry name" value="Inositol_monoP_metal-BS"/>
</dbReference>
<comment type="similarity">
    <text evidence="3 9">Belongs to the inositol monophosphatase superfamily.</text>
</comment>
<keyword evidence="4 8" id="KW-0479">Metal-binding</keyword>
<feature type="binding site" evidence="8">
    <location>
        <position position="222"/>
    </location>
    <ligand>
        <name>Mg(2+)</name>
        <dbReference type="ChEBI" id="CHEBI:18420"/>
        <label>1</label>
        <note>catalytic</note>
    </ligand>
</feature>
<dbReference type="Gene3D" id="3.40.190.80">
    <property type="match status" value="1"/>
</dbReference>
<dbReference type="PANTHER" id="PTHR20854">
    <property type="entry name" value="INOSITOL MONOPHOSPHATASE"/>
    <property type="match status" value="1"/>
</dbReference>
<dbReference type="SUPFAM" id="SSF56655">
    <property type="entry name" value="Carbohydrate phosphatase"/>
    <property type="match status" value="1"/>
</dbReference>
<evidence type="ECO:0000256" key="3">
    <source>
        <dbReference type="ARBA" id="ARBA00009759"/>
    </source>
</evidence>
<keyword evidence="6" id="KW-0889">Transcription antitermination</keyword>
<dbReference type="PRINTS" id="PR00377">
    <property type="entry name" value="IMPHPHTASES"/>
</dbReference>
<accession>A0A2A4MT75</accession>
<evidence type="ECO:0000256" key="4">
    <source>
        <dbReference type="ARBA" id="ARBA00022723"/>
    </source>
</evidence>
<feature type="binding site" evidence="8">
    <location>
        <position position="96"/>
    </location>
    <ligand>
        <name>Mg(2+)</name>
        <dbReference type="ChEBI" id="CHEBI:18420"/>
        <label>1</label>
        <note>catalytic</note>
    </ligand>
</feature>
<evidence type="ECO:0000256" key="7">
    <source>
        <dbReference type="ARBA" id="ARBA00022842"/>
    </source>
</evidence>
<name>A0A2A4MT75_9GAMM</name>
<dbReference type="FunFam" id="3.30.540.10:FF:000003">
    <property type="entry name" value="Inositol-1-monophosphatase"/>
    <property type="match status" value="1"/>
</dbReference>
<dbReference type="GO" id="GO:0008934">
    <property type="term" value="F:inositol monophosphate 1-phosphatase activity"/>
    <property type="evidence" value="ECO:0007669"/>
    <property type="project" value="InterPro"/>
</dbReference>
<dbReference type="GO" id="GO:0006020">
    <property type="term" value="P:inositol metabolic process"/>
    <property type="evidence" value="ECO:0007669"/>
    <property type="project" value="TreeGrafter"/>
</dbReference>
<feature type="binding site" evidence="8">
    <location>
        <position position="98"/>
    </location>
    <ligand>
        <name>Mg(2+)</name>
        <dbReference type="ChEBI" id="CHEBI:18420"/>
        <label>1</label>
        <note>catalytic</note>
    </ligand>
</feature>
<sequence>MTTLSKTEISEILHFSKQLALETGALILAELDQLSSDLKHGNELVTSADLKADVLIRRRIEARFPKHCILSEESSPHLSQRSQISQLIKSPLWIIDPIDGTVNFAHGHPQSAVSIAFIDGGEVQTGVVFNPFSEELFYAQRGQGAFINDAAIEVGTQSELSRALIATGFPYDKSNLAPLIRRLQGVLEHCADIRRLGSAALDICWVAMGRLDGYYESLSVWDFAAAQLIATEAGASYGHFSQLPPGVSEAFYDQDILVANPHLYPKLLELLQKIDGTVT</sequence>
<protein>
    <recommendedName>
        <fullName evidence="9">Inositol-1-monophosphatase</fullName>
        <ecNumber evidence="9">3.1.3.25</ecNumber>
    </recommendedName>
</protein>
<dbReference type="InterPro" id="IPR033942">
    <property type="entry name" value="IMPase"/>
</dbReference>
<evidence type="ECO:0000256" key="8">
    <source>
        <dbReference type="PIRSR" id="PIRSR600760-2"/>
    </source>
</evidence>
<dbReference type="PROSITE" id="PS00629">
    <property type="entry name" value="IMP_1"/>
    <property type="match status" value="1"/>
</dbReference>
<keyword evidence="6" id="KW-0805">Transcription regulation</keyword>
<evidence type="ECO:0000313" key="11">
    <source>
        <dbReference type="Proteomes" id="UP000218172"/>
    </source>
</evidence>
<comment type="caution">
    <text evidence="10">The sequence shown here is derived from an EMBL/GenBank/DDBJ whole genome shotgun (WGS) entry which is preliminary data.</text>
</comment>
<evidence type="ECO:0000256" key="9">
    <source>
        <dbReference type="RuleBase" id="RU364068"/>
    </source>
</evidence>
<gene>
    <name evidence="10" type="ORF">COC19_01885</name>
</gene>
<comment type="catalytic activity">
    <reaction evidence="1 9">
        <text>a myo-inositol phosphate + H2O = myo-inositol + phosphate</text>
        <dbReference type="Rhea" id="RHEA:24056"/>
        <dbReference type="ChEBI" id="CHEBI:15377"/>
        <dbReference type="ChEBI" id="CHEBI:17268"/>
        <dbReference type="ChEBI" id="CHEBI:43474"/>
        <dbReference type="ChEBI" id="CHEBI:84139"/>
        <dbReference type="EC" id="3.1.3.25"/>
    </reaction>
</comment>
<dbReference type="GO" id="GO:0046872">
    <property type="term" value="F:metal ion binding"/>
    <property type="evidence" value="ECO:0007669"/>
    <property type="project" value="UniProtKB-KW"/>
</dbReference>
<dbReference type="AlphaFoldDB" id="A0A2A4MT75"/>
<evidence type="ECO:0000256" key="1">
    <source>
        <dbReference type="ARBA" id="ARBA00001033"/>
    </source>
</evidence>
<dbReference type="CDD" id="cd01639">
    <property type="entry name" value="IMPase"/>
    <property type="match status" value="1"/>
</dbReference>
<dbReference type="GO" id="GO:0007165">
    <property type="term" value="P:signal transduction"/>
    <property type="evidence" value="ECO:0007669"/>
    <property type="project" value="TreeGrafter"/>
</dbReference>
<dbReference type="InterPro" id="IPR000760">
    <property type="entry name" value="Inositol_monophosphatase-like"/>
</dbReference>